<proteinExistence type="predicted"/>
<organism evidence="2 4">
    <name type="scientific">Didymodactylos carnosus</name>
    <dbReference type="NCBI Taxonomy" id="1234261"/>
    <lineage>
        <taxon>Eukaryota</taxon>
        <taxon>Metazoa</taxon>
        <taxon>Spiralia</taxon>
        <taxon>Gnathifera</taxon>
        <taxon>Rotifera</taxon>
        <taxon>Eurotatoria</taxon>
        <taxon>Bdelloidea</taxon>
        <taxon>Philodinida</taxon>
        <taxon>Philodinidae</taxon>
        <taxon>Didymodactylos</taxon>
    </lineage>
</organism>
<dbReference type="Proteomes" id="UP000682733">
    <property type="component" value="Unassembled WGS sequence"/>
</dbReference>
<dbReference type="GO" id="GO:1902387">
    <property type="term" value="F:ceramide 1-phosphate binding"/>
    <property type="evidence" value="ECO:0007669"/>
    <property type="project" value="TreeGrafter"/>
</dbReference>
<gene>
    <name evidence="2" type="ORF">OVA965_LOCUS26203</name>
    <name evidence="3" type="ORF">TMI583_LOCUS26941</name>
</gene>
<comment type="caution">
    <text evidence="2">The sequence shown here is derived from an EMBL/GenBank/DDBJ whole genome shotgun (WGS) entry which is preliminary data.</text>
</comment>
<name>A0A8S2ET77_9BILA</name>
<evidence type="ECO:0000259" key="1">
    <source>
        <dbReference type="Pfam" id="PF08718"/>
    </source>
</evidence>
<dbReference type="GO" id="GO:0016020">
    <property type="term" value="C:membrane"/>
    <property type="evidence" value="ECO:0007669"/>
    <property type="project" value="TreeGrafter"/>
</dbReference>
<dbReference type="InterPro" id="IPR036497">
    <property type="entry name" value="GLTP_sf"/>
</dbReference>
<dbReference type="EMBL" id="CAJOBA010038214">
    <property type="protein sequence ID" value="CAF4056991.1"/>
    <property type="molecule type" value="Genomic_DNA"/>
</dbReference>
<protein>
    <recommendedName>
        <fullName evidence="1">Glycolipid transfer protein domain-containing protein</fullName>
    </recommendedName>
</protein>
<dbReference type="PANTHER" id="PTHR10219">
    <property type="entry name" value="GLYCOLIPID TRANSFER PROTEIN-RELATED"/>
    <property type="match status" value="1"/>
</dbReference>
<dbReference type="PANTHER" id="PTHR10219:SF43">
    <property type="entry name" value="GLYCOLIPID TRANSFER PROTEIN DOMAIN-CONTAINING PROTEIN"/>
    <property type="match status" value="1"/>
</dbReference>
<sequence length="205" mass="23885">MASTEDNNYSLDKVYNTWQVVLREDGTVLLPEFIAAFRELIKFFDHLNIVFSFVSRDLVDKFVLIENLCKSEKYDYYKSVQTMLKYETSISSYDGTIALLRLLRALEFTYKFLQRSFLSETTKSTKTIAYETYKESLYKRHSKAVQWAVWAATNSLPKQQQLKQQLLKGEKEAGTVDKTFPIISNVYSAINNLYTEKDLLELVSL</sequence>
<evidence type="ECO:0000313" key="4">
    <source>
        <dbReference type="Proteomes" id="UP000677228"/>
    </source>
</evidence>
<dbReference type="AlphaFoldDB" id="A0A8S2ET77"/>
<dbReference type="GO" id="GO:1902388">
    <property type="term" value="F:ceramide 1-phosphate transfer activity"/>
    <property type="evidence" value="ECO:0007669"/>
    <property type="project" value="TreeGrafter"/>
</dbReference>
<dbReference type="Pfam" id="PF08718">
    <property type="entry name" value="GLTP"/>
    <property type="match status" value="1"/>
</dbReference>
<evidence type="ECO:0000313" key="2">
    <source>
        <dbReference type="EMBL" id="CAF1249344.1"/>
    </source>
</evidence>
<dbReference type="InterPro" id="IPR014830">
    <property type="entry name" value="Glycolipid_transfer_prot_dom"/>
</dbReference>
<dbReference type="SUPFAM" id="SSF110004">
    <property type="entry name" value="Glycolipid transfer protein, GLTP"/>
    <property type="match status" value="1"/>
</dbReference>
<dbReference type="EMBL" id="CAJNOK010016663">
    <property type="protein sequence ID" value="CAF1249344.1"/>
    <property type="molecule type" value="Genomic_DNA"/>
</dbReference>
<dbReference type="GO" id="GO:0005829">
    <property type="term" value="C:cytosol"/>
    <property type="evidence" value="ECO:0007669"/>
    <property type="project" value="TreeGrafter"/>
</dbReference>
<accession>A0A8S2ET77</accession>
<reference evidence="2" key="1">
    <citation type="submission" date="2021-02" db="EMBL/GenBank/DDBJ databases">
        <authorList>
            <person name="Nowell W R."/>
        </authorList>
    </citation>
    <scope>NUCLEOTIDE SEQUENCE</scope>
</reference>
<dbReference type="Proteomes" id="UP000677228">
    <property type="component" value="Unassembled WGS sequence"/>
</dbReference>
<feature type="domain" description="Glycolipid transfer protein" evidence="1">
    <location>
        <begin position="30"/>
        <end position="166"/>
    </location>
</feature>
<evidence type="ECO:0000313" key="3">
    <source>
        <dbReference type="EMBL" id="CAF4056991.1"/>
    </source>
</evidence>
<dbReference type="Gene3D" id="1.10.3520.10">
    <property type="entry name" value="Glycolipid transfer protein"/>
    <property type="match status" value="1"/>
</dbReference>